<dbReference type="Proteomes" id="UP000295361">
    <property type="component" value="Unassembled WGS sequence"/>
</dbReference>
<evidence type="ECO:0000313" key="4">
    <source>
        <dbReference type="Proteomes" id="UP000295361"/>
    </source>
</evidence>
<evidence type="ECO:0000259" key="1">
    <source>
        <dbReference type="PROSITE" id="PS50404"/>
    </source>
</evidence>
<keyword evidence="3" id="KW-0808">Transferase</keyword>
<accession>A0A4R6QNI2</accession>
<reference evidence="3 4" key="1">
    <citation type="submission" date="2019-03" db="EMBL/GenBank/DDBJ databases">
        <title>Genomic Encyclopedia of Type Strains, Phase IV (KMG-IV): sequencing the most valuable type-strain genomes for metagenomic binning, comparative biology and taxonomic classification.</title>
        <authorList>
            <person name="Goeker M."/>
        </authorList>
    </citation>
    <scope>NUCLEOTIDE SEQUENCE [LARGE SCALE GENOMIC DNA]</scope>
    <source>
        <strain evidence="3 4">DSM 16998</strain>
    </source>
</reference>
<name>A0A4R6QNI2_9BURK</name>
<dbReference type="InterPro" id="IPR004046">
    <property type="entry name" value="GST_C"/>
</dbReference>
<dbReference type="SUPFAM" id="SSF47616">
    <property type="entry name" value="GST C-terminal domain-like"/>
    <property type="match status" value="1"/>
</dbReference>
<dbReference type="PANTHER" id="PTHR44051">
    <property type="entry name" value="GLUTATHIONE S-TRANSFERASE-RELATED"/>
    <property type="match status" value="1"/>
</dbReference>
<proteinExistence type="predicted"/>
<dbReference type="InterPro" id="IPR036249">
    <property type="entry name" value="Thioredoxin-like_sf"/>
</dbReference>
<dbReference type="Pfam" id="PF13409">
    <property type="entry name" value="GST_N_2"/>
    <property type="match status" value="1"/>
</dbReference>
<sequence>MSAEILRLYYSPKACSLASHIALEESGLAYTAECVDIRTQAHRDSRFLALNPLGTVPALGLGDQLLTESQAILTWVADRAPEQGLLARPGTLQRARSHEWMNFVSSSLHPSFRAIFRPEHYAGACLAGQDAVRLQGRQRLRQALLTIEQRLAGKSYAVGERFSVCDAYLFVFFLWTYDERIGAELPARPHYQALAERVWQRPAVQRVVATEHAQRAYALAPMLEWTR</sequence>
<dbReference type="PANTHER" id="PTHR44051:SF8">
    <property type="entry name" value="GLUTATHIONE S-TRANSFERASE GSTA"/>
    <property type="match status" value="1"/>
</dbReference>
<protein>
    <submittedName>
        <fullName evidence="3">Glutathione S-transferase</fullName>
    </submittedName>
</protein>
<dbReference type="Gene3D" id="1.20.1050.10">
    <property type="match status" value="1"/>
</dbReference>
<organism evidence="3 4">
    <name type="scientific">Roseateles toxinivorans</name>
    <dbReference type="NCBI Taxonomy" id="270368"/>
    <lineage>
        <taxon>Bacteria</taxon>
        <taxon>Pseudomonadati</taxon>
        <taxon>Pseudomonadota</taxon>
        <taxon>Betaproteobacteria</taxon>
        <taxon>Burkholderiales</taxon>
        <taxon>Sphaerotilaceae</taxon>
        <taxon>Roseateles</taxon>
    </lineage>
</organism>
<dbReference type="InterPro" id="IPR040079">
    <property type="entry name" value="Glutathione_S-Trfase"/>
</dbReference>
<dbReference type="GO" id="GO:0016740">
    <property type="term" value="F:transferase activity"/>
    <property type="evidence" value="ECO:0007669"/>
    <property type="project" value="UniProtKB-KW"/>
</dbReference>
<keyword evidence="4" id="KW-1185">Reference proteome</keyword>
<dbReference type="Gene3D" id="3.40.30.10">
    <property type="entry name" value="Glutaredoxin"/>
    <property type="match status" value="1"/>
</dbReference>
<comment type="caution">
    <text evidence="3">The sequence shown here is derived from an EMBL/GenBank/DDBJ whole genome shotgun (WGS) entry which is preliminary data.</text>
</comment>
<dbReference type="InterPro" id="IPR004045">
    <property type="entry name" value="Glutathione_S-Trfase_N"/>
</dbReference>
<feature type="domain" description="GST C-terminal" evidence="2">
    <location>
        <begin position="90"/>
        <end position="219"/>
    </location>
</feature>
<feature type="domain" description="GST N-terminal" evidence="1">
    <location>
        <begin position="3"/>
        <end position="84"/>
    </location>
</feature>
<dbReference type="SUPFAM" id="SSF52833">
    <property type="entry name" value="Thioredoxin-like"/>
    <property type="match status" value="1"/>
</dbReference>
<dbReference type="AlphaFoldDB" id="A0A4R6QNI2"/>
<dbReference type="PROSITE" id="PS50405">
    <property type="entry name" value="GST_CTER"/>
    <property type="match status" value="1"/>
</dbReference>
<dbReference type="InParanoid" id="A0A4R6QNI2"/>
<dbReference type="OrthoDB" id="8772754at2"/>
<dbReference type="SFLD" id="SFLDS00019">
    <property type="entry name" value="Glutathione_Transferase_(cytos"/>
    <property type="match status" value="1"/>
</dbReference>
<dbReference type="EMBL" id="SNXS01000002">
    <property type="protein sequence ID" value="TDP72390.1"/>
    <property type="molecule type" value="Genomic_DNA"/>
</dbReference>
<dbReference type="Pfam" id="PF00043">
    <property type="entry name" value="GST_C"/>
    <property type="match status" value="1"/>
</dbReference>
<dbReference type="SFLD" id="SFLDG00358">
    <property type="entry name" value="Main_(cytGST)"/>
    <property type="match status" value="1"/>
</dbReference>
<dbReference type="CDD" id="cd03057">
    <property type="entry name" value="GST_N_Beta"/>
    <property type="match status" value="1"/>
</dbReference>
<dbReference type="InterPro" id="IPR036282">
    <property type="entry name" value="Glutathione-S-Trfase_C_sf"/>
</dbReference>
<dbReference type="RefSeq" id="WP_133699861.1">
    <property type="nucleotide sequence ID" value="NZ_SNXS01000002.1"/>
</dbReference>
<evidence type="ECO:0000259" key="2">
    <source>
        <dbReference type="PROSITE" id="PS50405"/>
    </source>
</evidence>
<evidence type="ECO:0000313" key="3">
    <source>
        <dbReference type="EMBL" id="TDP72390.1"/>
    </source>
</evidence>
<gene>
    <name evidence="3" type="ORF">DES47_102135</name>
</gene>
<dbReference type="PROSITE" id="PS50404">
    <property type="entry name" value="GST_NTER"/>
    <property type="match status" value="1"/>
</dbReference>
<dbReference type="SFLD" id="SFLDG01150">
    <property type="entry name" value="Main.1:_Beta-like"/>
    <property type="match status" value="1"/>
</dbReference>
<dbReference type="InterPro" id="IPR010987">
    <property type="entry name" value="Glutathione-S-Trfase_C-like"/>
</dbReference>
<dbReference type="CDD" id="cd03188">
    <property type="entry name" value="GST_C_Beta"/>
    <property type="match status" value="1"/>
</dbReference>